<evidence type="ECO:0000259" key="1">
    <source>
        <dbReference type="Pfam" id="PF10551"/>
    </source>
</evidence>
<gene>
    <name evidence="2" type="ORF">C2S53_014506</name>
</gene>
<proteinExistence type="predicted"/>
<comment type="caution">
    <text evidence="2">The sequence shown here is derived from an EMBL/GenBank/DDBJ whole genome shotgun (WGS) entry which is preliminary data.</text>
</comment>
<dbReference type="PANTHER" id="PTHR47718">
    <property type="entry name" value="OS01G0519700 PROTEIN"/>
    <property type="match status" value="1"/>
</dbReference>
<organism evidence="2 3">
    <name type="scientific">Perilla frutescens var. hirtella</name>
    <name type="common">Perilla citriodora</name>
    <name type="synonym">Perilla setoyensis</name>
    <dbReference type="NCBI Taxonomy" id="608512"/>
    <lineage>
        <taxon>Eukaryota</taxon>
        <taxon>Viridiplantae</taxon>
        <taxon>Streptophyta</taxon>
        <taxon>Embryophyta</taxon>
        <taxon>Tracheophyta</taxon>
        <taxon>Spermatophyta</taxon>
        <taxon>Magnoliopsida</taxon>
        <taxon>eudicotyledons</taxon>
        <taxon>Gunneridae</taxon>
        <taxon>Pentapetalae</taxon>
        <taxon>asterids</taxon>
        <taxon>lamiids</taxon>
        <taxon>Lamiales</taxon>
        <taxon>Lamiaceae</taxon>
        <taxon>Nepetoideae</taxon>
        <taxon>Elsholtzieae</taxon>
        <taxon>Perilla</taxon>
    </lineage>
</organism>
<keyword evidence="3" id="KW-1185">Reference proteome</keyword>
<dbReference type="InterPro" id="IPR018289">
    <property type="entry name" value="MULE_transposase_dom"/>
</dbReference>
<sequence length="208" mass="24504">MCSDHNHDFDPSYSILMPAHRSISIQMKRQLEANDRADCRNFIEERRRLRLGEGDAEAVRNLFIRLKAKDPNFYHLMDMDDEGMFSNVLWIHPRSIAAYEEFHDILSFDITYLVNSVNHHGHSILLGCALVTHEDVALFKWIFSNWLEAMAGVHPTSIITDQCESIKNPLKDIMPYSIYRYYIWHIMAKLPVKFRCVPDYNKVVDEWK</sequence>
<reference evidence="2 3" key="1">
    <citation type="journal article" date="2021" name="Nat. Commun.">
        <title>Incipient diploidization of the medicinal plant Perilla within 10,000 years.</title>
        <authorList>
            <person name="Zhang Y."/>
            <person name="Shen Q."/>
            <person name="Leng L."/>
            <person name="Zhang D."/>
            <person name="Chen S."/>
            <person name="Shi Y."/>
            <person name="Ning Z."/>
            <person name="Chen S."/>
        </authorList>
    </citation>
    <scope>NUCLEOTIDE SEQUENCE [LARGE SCALE GENOMIC DNA]</scope>
    <source>
        <strain evidence="3">cv. PC099</strain>
    </source>
</reference>
<evidence type="ECO:0000313" key="3">
    <source>
        <dbReference type="Proteomes" id="UP001190926"/>
    </source>
</evidence>
<protein>
    <recommendedName>
        <fullName evidence="1">MULE transposase domain-containing protein</fullName>
    </recommendedName>
</protein>
<name>A0AAD4IVU1_PERFH</name>
<dbReference type="EMBL" id="SDAM02001747">
    <property type="protein sequence ID" value="KAH6822036.1"/>
    <property type="molecule type" value="Genomic_DNA"/>
</dbReference>
<accession>A0AAD4IVU1</accession>
<dbReference type="AlphaFoldDB" id="A0AAD4IVU1"/>
<evidence type="ECO:0000313" key="2">
    <source>
        <dbReference type="EMBL" id="KAH6822036.1"/>
    </source>
</evidence>
<dbReference type="Pfam" id="PF10551">
    <property type="entry name" value="MULE"/>
    <property type="match status" value="1"/>
</dbReference>
<dbReference type="Proteomes" id="UP001190926">
    <property type="component" value="Unassembled WGS sequence"/>
</dbReference>
<dbReference type="PANTHER" id="PTHR47718:SF13">
    <property type="entry name" value="OS09G0290500 PROTEIN"/>
    <property type="match status" value="1"/>
</dbReference>
<feature type="domain" description="MULE transposase" evidence="1">
    <location>
        <begin position="114"/>
        <end position="189"/>
    </location>
</feature>